<dbReference type="Gene3D" id="3.40.50.450">
    <property type="match status" value="1"/>
</dbReference>
<evidence type="ECO:0000313" key="2">
    <source>
        <dbReference type="Proteomes" id="UP000245699"/>
    </source>
</evidence>
<protein>
    <recommendedName>
        <fullName evidence="3">Cytokinin riboside 5'-monophosphate phosphoribohydrolase</fullName>
    </recommendedName>
</protein>
<dbReference type="OrthoDB" id="414463at2759"/>
<reference evidence="1 2" key="1">
    <citation type="journal article" date="2018" name="MBio">
        <title>Comparative Genomics Reveals the Core Gene Toolbox for the Fungus-Insect Symbiosis.</title>
        <authorList>
            <person name="Wang Y."/>
            <person name="Stata M."/>
            <person name="Wang W."/>
            <person name="Stajich J.E."/>
            <person name="White M.M."/>
            <person name="Moncalvo J.M."/>
        </authorList>
    </citation>
    <scope>NUCLEOTIDE SEQUENCE [LARGE SCALE GENOMIC DNA]</scope>
    <source>
        <strain evidence="1 2">AUS-77-4</strain>
    </source>
</reference>
<dbReference type="SUPFAM" id="SSF102405">
    <property type="entry name" value="MCP/YpsA-like"/>
    <property type="match status" value="1"/>
</dbReference>
<dbReference type="STRING" id="61424.A0A2T9YW62"/>
<sequence>MIEKGSFVCVFCASQVSGNKIYAAAAEELGTKLALNGYNLVYGGGGRGLMGIVSKGAHTAGAKVLGIIPNALIQREGNDTEVETIVVNDMHTRKRMMNEKCSAFITLPGGFGTFEELLEMTTWSLLSIHSKPIIVLNINNFYEPLMKQFDNAIEAEFIKQENKDIVIFCSTVDEAIEKLSTYQVPGSRFELDWTIKDSFV</sequence>
<gene>
    <name evidence="1" type="ORF">BB559_002339</name>
</gene>
<keyword evidence="2" id="KW-1185">Reference proteome</keyword>
<dbReference type="PANTHER" id="PTHR31223">
    <property type="entry name" value="LOG FAMILY PROTEIN YJL055W"/>
    <property type="match status" value="1"/>
</dbReference>
<organism evidence="1 2">
    <name type="scientific">Furculomyces boomerangus</name>
    <dbReference type="NCBI Taxonomy" id="61424"/>
    <lineage>
        <taxon>Eukaryota</taxon>
        <taxon>Fungi</taxon>
        <taxon>Fungi incertae sedis</taxon>
        <taxon>Zoopagomycota</taxon>
        <taxon>Kickxellomycotina</taxon>
        <taxon>Harpellomycetes</taxon>
        <taxon>Harpellales</taxon>
        <taxon>Harpellaceae</taxon>
        <taxon>Furculomyces</taxon>
    </lineage>
</organism>
<dbReference type="GO" id="GO:0016799">
    <property type="term" value="F:hydrolase activity, hydrolyzing N-glycosyl compounds"/>
    <property type="evidence" value="ECO:0007669"/>
    <property type="project" value="TreeGrafter"/>
</dbReference>
<dbReference type="PANTHER" id="PTHR31223:SF70">
    <property type="entry name" value="LOG FAMILY PROTEIN YJL055W"/>
    <property type="match status" value="1"/>
</dbReference>
<dbReference type="Proteomes" id="UP000245699">
    <property type="component" value="Unassembled WGS sequence"/>
</dbReference>
<accession>A0A2T9YW62</accession>
<dbReference type="NCBIfam" id="TIGR00730">
    <property type="entry name" value="Rossman fold protein, TIGR00730 family"/>
    <property type="match status" value="1"/>
</dbReference>
<dbReference type="InterPro" id="IPR031100">
    <property type="entry name" value="LOG_fam"/>
</dbReference>
<comment type="caution">
    <text evidence="1">The sequence shown here is derived from an EMBL/GenBank/DDBJ whole genome shotgun (WGS) entry which is preliminary data.</text>
</comment>
<dbReference type="InterPro" id="IPR005269">
    <property type="entry name" value="LOG"/>
</dbReference>
<dbReference type="EMBL" id="MBFT01000138">
    <property type="protein sequence ID" value="PVU96565.1"/>
    <property type="molecule type" value="Genomic_DNA"/>
</dbReference>
<dbReference type="GO" id="GO:0005829">
    <property type="term" value="C:cytosol"/>
    <property type="evidence" value="ECO:0007669"/>
    <property type="project" value="TreeGrafter"/>
</dbReference>
<evidence type="ECO:0008006" key="3">
    <source>
        <dbReference type="Google" id="ProtNLM"/>
    </source>
</evidence>
<evidence type="ECO:0000313" key="1">
    <source>
        <dbReference type="EMBL" id="PVU96565.1"/>
    </source>
</evidence>
<proteinExistence type="predicted"/>
<name>A0A2T9YW62_9FUNG</name>
<dbReference type="AlphaFoldDB" id="A0A2T9YW62"/>
<dbReference type="Pfam" id="PF03641">
    <property type="entry name" value="Lysine_decarbox"/>
    <property type="match status" value="1"/>
</dbReference>
<dbReference type="GO" id="GO:0009691">
    <property type="term" value="P:cytokinin biosynthetic process"/>
    <property type="evidence" value="ECO:0007669"/>
    <property type="project" value="InterPro"/>
</dbReference>